<evidence type="ECO:0000313" key="16">
    <source>
        <dbReference type="Proteomes" id="UP000289152"/>
    </source>
</evidence>
<keyword evidence="5" id="KW-0479">Metal-binding</keyword>
<keyword evidence="4" id="KW-0216">Detoxification</keyword>
<dbReference type="InParanoid" id="A0A4V1M3W3"/>
<dbReference type="Pfam" id="PF01168">
    <property type="entry name" value="Ala_racemase_N"/>
    <property type="match status" value="1"/>
</dbReference>
<keyword evidence="16" id="KW-1185">Reference proteome</keyword>
<dbReference type="InterPro" id="IPR029066">
    <property type="entry name" value="PLP-binding_barrel"/>
</dbReference>
<evidence type="ECO:0000256" key="8">
    <source>
        <dbReference type="ARBA" id="ARBA00023239"/>
    </source>
</evidence>
<dbReference type="GO" id="GO:0008721">
    <property type="term" value="F:D-serine ammonia-lyase activity"/>
    <property type="evidence" value="ECO:0007669"/>
    <property type="project" value="UniProtKB-EC"/>
</dbReference>
<sequence length="451" mass="50116">MPPSHSTFTHPSLPDKRSLVKEFVGLNLDQLRTPALVIDQSIFRDNCERLTREAERRGMRFRAHVKTHKTIEGTRIQLGAGGGVKAVVCSTMVEIWQIIQHGLVEEGSILYAMPVSLDKMEDLHNAQSEVRDKAVIRLMVDHPTQIEALKNFNERNGLRRKWSVFIKVDGGGKRAGLPSDSKEMKDLIALCLSSSHVEIFGFYSHFGQSYTSDSLDKASTYFYGEVECVNLAARSARDLGFTGKLVLSVGATPTAHAATRQFFMPKDLEGELELHAGNYCMLDLQQLHTSLISPSDIAITVLTRIISLYPLRDEALCDAGALAMSKDTGPISGYGRVVFPISARGWDLGRISQEHGILVRNPSRVLAPHIDPAQSSEGITGRKKNVDRVEVRGKKVEDQEEEIVERNGLEIGGLIRIIPQHACLTCASFPWFYVVDGGEEVVDVWIPWKGW</sequence>
<evidence type="ECO:0000256" key="5">
    <source>
        <dbReference type="ARBA" id="ARBA00022723"/>
    </source>
</evidence>
<name>A0A4V1M3W3_TREME</name>
<evidence type="ECO:0000256" key="13">
    <source>
        <dbReference type="ARBA" id="ARBA00075219"/>
    </source>
</evidence>
<gene>
    <name evidence="15" type="ORF">M231_04440</name>
</gene>
<evidence type="ECO:0000256" key="2">
    <source>
        <dbReference type="ARBA" id="ARBA00001947"/>
    </source>
</evidence>
<dbReference type="AlphaFoldDB" id="A0A4V1M3W3"/>
<dbReference type="EC" id="4.3.1.18" evidence="11"/>
<evidence type="ECO:0000256" key="4">
    <source>
        <dbReference type="ARBA" id="ARBA00022575"/>
    </source>
</evidence>
<evidence type="ECO:0000256" key="9">
    <source>
        <dbReference type="ARBA" id="ARBA00051198"/>
    </source>
</evidence>
<evidence type="ECO:0000256" key="7">
    <source>
        <dbReference type="ARBA" id="ARBA00022898"/>
    </source>
</evidence>
<dbReference type="PANTHER" id="PTHR28004">
    <property type="entry name" value="ZGC:162816-RELATED"/>
    <property type="match status" value="1"/>
</dbReference>
<dbReference type="SUPFAM" id="SSF51419">
    <property type="entry name" value="PLP-binding barrel"/>
    <property type="match status" value="1"/>
</dbReference>
<dbReference type="EMBL" id="SDIL01000050">
    <property type="protein sequence ID" value="RXK38267.1"/>
    <property type="molecule type" value="Genomic_DNA"/>
</dbReference>
<comment type="cofactor">
    <cofactor evidence="2">
        <name>Zn(2+)</name>
        <dbReference type="ChEBI" id="CHEBI:29105"/>
    </cofactor>
</comment>
<evidence type="ECO:0000256" key="6">
    <source>
        <dbReference type="ARBA" id="ARBA00022833"/>
    </source>
</evidence>
<dbReference type="FunCoup" id="A0A4V1M3W3">
    <property type="interactions" value="25"/>
</dbReference>
<dbReference type="GO" id="GO:0036088">
    <property type="term" value="P:D-serine catabolic process"/>
    <property type="evidence" value="ECO:0007669"/>
    <property type="project" value="TreeGrafter"/>
</dbReference>
<dbReference type="Pfam" id="PF14031">
    <property type="entry name" value="D-ser_dehydrat"/>
    <property type="match status" value="1"/>
</dbReference>
<evidence type="ECO:0000313" key="15">
    <source>
        <dbReference type="EMBL" id="RXK38267.1"/>
    </source>
</evidence>
<dbReference type="OrthoDB" id="20198at2759"/>
<dbReference type="InterPro" id="IPR042208">
    <property type="entry name" value="D-ser_dehydrat-like_sf"/>
</dbReference>
<comment type="cofactor">
    <cofactor evidence="1">
        <name>pyridoxal 5'-phosphate</name>
        <dbReference type="ChEBI" id="CHEBI:597326"/>
    </cofactor>
</comment>
<dbReference type="FunFam" id="3.20.20.10:FF:000016">
    <property type="entry name" value="D-serine dehydratase"/>
    <property type="match status" value="1"/>
</dbReference>
<dbReference type="VEuPathDB" id="FungiDB:TREMEDRAFT_68121"/>
<organism evidence="15 16">
    <name type="scientific">Tremella mesenterica</name>
    <name type="common">Jelly fungus</name>
    <dbReference type="NCBI Taxonomy" id="5217"/>
    <lineage>
        <taxon>Eukaryota</taxon>
        <taxon>Fungi</taxon>
        <taxon>Dikarya</taxon>
        <taxon>Basidiomycota</taxon>
        <taxon>Agaricomycotina</taxon>
        <taxon>Tremellomycetes</taxon>
        <taxon>Tremellales</taxon>
        <taxon>Tremellaceae</taxon>
        <taxon>Tremella</taxon>
    </lineage>
</organism>
<feature type="domain" description="D-serine dehydratase-like" evidence="14">
    <location>
        <begin position="298"/>
        <end position="436"/>
    </location>
</feature>
<dbReference type="Gene3D" id="3.20.20.10">
    <property type="entry name" value="Alanine racemase"/>
    <property type="match status" value="1"/>
</dbReference>
<evidence type="ECO:0000259" key="14">
    <source>
        <dbReference type="SMART" id="SM01119"/>
    </source>
</evidence>
<dbReference type="GO" id="GO:0046872">
    <property type="term" value="F:metal ion binding"/>
    <property type="evidence" value="ECO:0007669"/>
    <property type="project" value="UniProtKB-KW"/>
</dbReference>
<keyword evidence="6" id="KW-0862">Zinc</keyword>
<evidence type="ECO:0000256" key="11">
    <source>
        <dbReference type="ARBA" id="ARBA00066349"/>
    </source>
</evidence>
<dbReference type="Proteomes" id="UP000289152">
    <property type="component" value="Unassembled WGS sequence"/>
</dbReference>
<dbReference type="Gene3D" id="2.40.37.20">
    <property type="entry name" value="D-serine dehydratase-like domain"/>
    <property type="match status" value="1"/>
</dbReference>
<comment type="caution">
    <text evidence="15">The sequence shown here is derived from an EMBL/GenBank/DDBJ whole genome shotgun (WGS) entry which is preliminary data.</text>
</comment>
<dbReference type="InterPro" id="IPR026956">
    <property type="entry name" value="D-ser_dehydrat-like_dom"/>
</dbReference>
<dbReference type="InterPro" id="IPR001608">
    <property type="entry name" value="Ala_racemase_N"/>
</dbReference>
<reference evidence="15 16" key="1">
    <citation type="submission" date="2016-06" db="EMBL/GenBank/DDBJ databases">
        <title>Evolution of pathogenesis and genome organization in the Tremellales.</title>
        <authorList>
            <person name="Cuomo C."/>
            <person name="Litvintseva A."/>
            <person name="Heitman J."/>
            <person name="Chen Y."/>
            <person name="Sun S."/>
            <person name="Springer D."/>
            <person name="Dromer F."/>
            <person name="Young S."/>
            <person name="Zeng Q."/>
            <person name="Chapman S."/>
            <person name="Gujja S."/>
            <person name="Saif S."/>
            <person name="Birren B."/>
        </authorList>
    </citation>
    <scope>NUCLEOTIDE SEQUENCE [LARGE SCALE GENOMIC DNA]</scope>
    <source>
        <strain evidence="15 16">ATCC 28783</strain>
    </source>
</reference>
<evidence type="ECO:0000256" key="12">
    <source>
        <dbReference type="ARBA" id="ARBA00069616"/>
    </source>
</evidence>
<accession>A0A4V1M3W3</accession>
<dbReference type="SMART" id="SM01119">
    <property type="entry name" value="D-ser_dehydrat"/>
    <property type="match status" value="1"/>
</dbReference>
<keyword evidence="7" id="KW-0663">Pyridoxal phosphate</keyword>
<comment type="function">
    <text evidence="10">Catalyzes the conversion of D-serine to pyruvate and ammonia. May play a role in D-serine detoxification.</text>
</comment>
<dbReference type="PANTHER" id="PTHR28004:SF2">
    <property type="entry name" value="D-SERINE DEHYDRATASE"/>
    <property type="match status" value="1"/>
</dbReference>
<evidence type="ECO:0000256" key="3">
    <source>
        <dbReference type="ARBA" id="ARBA00005323"/>
    </source>
</evidence>
<proteinExistence type="inferred from homology"/>
<dbReference type="InterPro" id="IPR051466">
    <property type="entry name" value="D-amino_acid_metab_enzyme"/>
</dbReference>
<comment type="similarity">
    <text evidence="3">Belongs to the DSD1 family.</text>
</comment>
<evidence type="ECO:0000256" key="10">
    <source>
        <dbReference type="ARBA" id="ARBA00055764"/>
    </source>
</evidence>
<keyword evidence="8" id="KW-0456">Lyase</keyword>
<protein>
    <recommendedName>
        <fullName evidence="12">D-serine dehydratase</fullName>
        <ecNumber evidence="11">4.3.1.18</ecNumber>
    </recommendedName>
    <alternativeName>
        <fullName evidence="13">D-serine deaminase</fullName>
    </alternativeName>
</protein>
<evidence type="ECO:0000256" key="1">
    <source>
        <dbReference type="ARBA" id="ARBA00001933"/>
    </source>
</evidence>
<dbReference type="GO" id="GO:0009636">
    <property type="term" value="P:response to toxic substance"/>
    <property type="evidence" value="ECO:0007669"/>
    <property type="project" value="UniProtKB-KW"/>
</dbReference>
<comment type="catalytic activity">
    <reaction evidence="9">
        <text>D-serine = pyruvate + NH4(+)</text>
        <dbReference type="Rhea" id="RHEA:13977"/>
        <dbReference type="ChEBI" id="CHEBI:15361"/>
        <dbReference type="ChEBI" id="CHEBI:28938"/>
        <dbReference type="ChEBI" id="CHEBI:35247"/>
        <dbReference type="EC" id="4.3.1.18"/>
    </reaction>
    <physiologicalReaction direction="left-to-right" evidence="9">
        <dbReference type="Rhea" id="RHEA:13978"/>
    </physiologicalReaction>
</comment>